<organism evidence="2 3">
    <name type="scientific">Actinospica acidiphila</name>
    <dbReference type="NCBI Taxonomy" id="304899"/>
    <lineage>
        <taxon>Bacteria</taxon>
        <taxon>Bacillati</taxon>
        <taxon>Actinomycetota</taxon>
        <taxon>Actinomycetes</taxon>
        <taxon>Catenulisporales</taxon>
        <taxon>Actinospicaceae</taxon>
        <taxon>Actinospica</taxon>
    </lineage>
</organism>
<keyword evidence="1" id="KW-1133">Transmembrane helix</keyword>
<evidence type="ECO:0000313" key="3">
    <source>
        <dbReference type="Proteomes" id="UP000471745"/>
    </source>
</evidence>
<name>A0A9X5CI89_9ACTN</name>
<accession>A0A9X5CI89</accession>
<dbReference type="EMBL" id="JAAGNA010000369">
    <property type="protein sequence ID" value="NEC48989.1"/>
    <property type="molecule type" value="Genomic_DNA"/>
</dbReference>
<feature type="transmembrane region" description="Helical" evidence="1">
    <location>
        <begin position="6"/>
        <end position="25"/>
    </location>
</feature>
<feature type="transmembrane region" description="Helical" evidence="1">
    <location>
        <begin position="46"/>
        <end position="70"/>
    </location>
</feature>
<keyword evidence="1" id="KW-0812">Transmembrane</keyword>
<gene>
    <name evidence="2" type="ORF">G3I18_10425</name>
</gene>
<dbReference type="AlphaFoldDB" id="A0A9X5CI89"/>
<keyword evidence="3" id="KW-1185">Reference proteome</keyword>
<reference evidence="2 3" key="1">
    <citation type="submission" date="2020-01" db="EMBL/GenBank/DDBJ databases">
        <title>Insect and environment-associated Actinomycetes.</title>
        <authorList>
            <person name="Currrie C."/>
            <person name="Chevrette M."/>
            <person name="Carlson C."/>
            <person name="Stubbendieck R."/>
            <person name="Wendt-Pienkowski E."/>
        </authorList>
    </citation>
    <scope>NUCLEOTIDE SEQUENCE [LARGE SCALE GENOMIC DNA]</scope>
    <source>
        <strain evidence="2 3">SID8189</strain>
    </source>
</reference>
<protein>
    <submittedName>
        <fullName evidence="2">Uncharacterized protein</fullName>
    </submittedName>
</protein>
<evidence type="ECO:0000256" key="1">
    <source>
        <dbReference type="SAM" id="Phobius"/>
    </source>
</evidence>
<comment type="caution">
    <text evidence="2">The sequence shown here is derived from an EMBL/GenBank/DDBJ whole genome shotgun (WGS) entry which is preliminary data.</text>
</comment>
<proteinExistence type="predicted"/>
<evidence type="ECO:0000313" key="2">
    <source>
        <dbReference type="EMBL" id="NEC48989.1"/>
    </source>
</evidence>
<dbReference type="RefSeq" id="WP_163087990.1">
    <property type="nucleotide sequence ID" value="NZ_JAAGNA010000369.1"/>
</dbReference>
<feature type="transmembrane region" description="Helical" evidence="1">
    <location>
        <begin position="76"/>
        <end position="98"/>
    </location>
</feature>
<sequence>MSLEHIAVIVLAVEVVVMVTARVGTERRHWAHAKGHGPAPHPREDLTFVPAALYGIAAAAMAVGALTASVEPTLDALATVAMFGVLLPAFTANAVLRLSTRGGRRAVTPALRGLAATVAATGGLVSVGLI</sequence>
<dbReference type="Proteomes" id="UP000471745">
    <property type="component" value="Unassembled WGS sequence"/>
</dbReference>
<keyword evidence="1" id="KW-0472">Membrane</keyword>